<gene>
    <name evidence="9" type="ORF">AAHA92_11696</name>
</gene>
<dbReference type="FunFam" id="1.10.472.10:FF:000057">
    <property type="entry name" value="Cyclin N-terminal domain containing 2"/>
    <property type="match status" value="1"/>
</dbReference>
<feature type="region of interest" description="Disordered" evidence="6">
    <location>
        <begin position="215"/>
        <end position="269"/>
    </location>
</feature>
<feature type="domain" description="Cyclin-like" evidence="7">
    <location>
        <begin position="464"/>
        <end position="548"/>
    </location>
</feature>
<dbReference type="InterPro" id="IPR039361">
    <property type="entry name" value="Cyclin"/>
</dbReference>
<dbReference type="GO" id="GO:0051301">
    <property type="term" value="P:cell division"/>
    <property type="evidence" value="ECO:0007669"/>
    <property type="project" value="UniProtKB-KW"/>
</dbReference>
<protein>
    <submittedName>
        <fullName evidence="9">Cyclin-B3-1 isoform X4</fullName>
    </submittedName>
</protein>
<dbReference type="FunFam" id="1.10.472.10:FF:000091">
    <property type="entry name" value="putative cyclin-B3-1 isoform X3"/>
    <property type="match status" value="1"/>
</dbReference>
<name>A0ABD1HL49_SALDI</name>
<evidence type="ECO:0000259" key="7">
    <source>
        <dbReference type="SMART" id="SM00385"/>
    </source>
</evidence>
<evidence type="ECO:0000256" key="2">
    <source>
        <dbReference type="ARBA" id="ARBA00022618"/>
    </source>
</evidence>
<evidence type="ECO:0000256" key="5">
    <source>
        <dbReference type="RuleBase" id="RU000383"/>
    </source>
</evidence>
<dbReference type="SUPFAM" id="SSF47954">
    <property type="entry name" value="Cyclin-like"/>
    <property type="match status" value="2"/>
</dbReference>
<evidence type="ECO:0000256" key="4">
    <source>
        <dbReference type="ARBA" id="ARBA00023306"/>
    </source>
</evidence>
<dbReference type="SMART" id="SM01332">
    <property type="entry name" value="Cyclin_C"/>
    <property type="match status" value="1"/>
</dbReference>
<dbReference type="SMART" id="SM00385">
    <property type="entry name" value="CYCLIN"/>
    <property type="match status" value="2"/>
</dbReference>
<feature type="region of interest" description="Disordered" evidence="6">
    <location>
        <begin position="93"/>
        <end position="126"/>
    </location>
</feature>
<evidence type="ECO:0000259" key="8">
    <source>
        <dbReference type="SMART" id="SM01332"/>
    </source>
</evidence>
<evidence type="ECO:0000313" key="10">
    <source>
        <dbReference type="Proteomes" id="UP001567538"/>
    </source>
</evidence>
<dbReference type="InterPro" id="IPR013763">
    <property type="entry name" value="Cyclin-like_dom"/>
</dbReference>
<dbReference type="InterPro" id="IPR006671">
    <property type="entry name" value="Cyclin_N"/>
</dbReference>
<evidence type="ECO:0000256" key="3">
    <source>
        <dbReference type="ARBA" id="ARBA00023127"/>
    </source>
</evidence>
<accession>A0ABD1HL49</accession>
<comment type="caution">
    <text evidence="9">The sequence shown here is derived from an EMBL/GenBank/DDBJ whole genome shotgun (WGS) entry which is preliminary data.</text>
</comment>
<dbReference type="Gene3D" id="1.10.472.10">
    <property type="entry name" value="Cyclin-like"/>
    <property type="match status" value="2"/>
</dbReference>
<keyword evidence="3 5" id="KW-0195">Cyclin</keyword>
<feature type="compositionally biased region" description="Polar residues" evidence="6">
    <location>
        <begin position="144"/>
        <end position="167"/>
    </location>
</feature>
<dbReference type="InterPro" id="IPR036915">
    <property type="entry name" value="Cyclin-like_sf"/>
</dbReference>
<dbReference type="InterPro" id="IPR048258">
    <property type="entry name" value="Cyclins_cyclin-box"/>
</dbReference>
<feature type="compositionally biased region" description="Polar residues" evidence="6">
    <location>
        <begin position="215"/>
        <end position="230"/>
    </location>
</feature>
<evidence type="ECO:0000256" key="1">
    <source>
        <dbReference type="ARBA" id="ARBA00006955"/>
    </source>
</evidence>
<dbReference type="Proteomes" id="UP001567538">
    <property type="component" value="Unassembled WGS sequence"/>
</dbReference>
<evidence type="ECO:0000313" key="9">
    <source>
        <dbReference type="EMBL" id="KAL1556028.1"/>
    </source>
</evidence>
<keyword evidence="2" id="KW-0132">Cell division</keyword>
<dbReference type="PANTHER" id="PTHR10177">
    <property type="entry name" value="CYCLINS"/>
    <property type="match status" value="1"/>
</dbReference>
<proteinExistence type="inferred from homology"/>
<organism evidence="9 10">
    <name type="scientific">Salvia divinorum</name>
    <name type="common">Maria pastora</name>
    <name type="synonym">Diviner's sage</name>
    <dbReference type="NCBI Taxonomy" id="28513"/>
    <lineage>
        <taxon>Eukaryota</taxon>
        <taxon>Viridiplantae</taxon>
        <taxon>Streptophyta</taxon>
        <taxon>Embryophyta</taxon>
        <taxon>Tracheophyta</taxon>
        <taxon>Spermatophyta</taxon>
        <taxon>Magnoliopsida</taxon>
        <taxon>eudicotyledons</taxon>
        <taxon>Gunneridae</taxon>
        <taxon>Pentapetalae</taxon>
        <taxon>asterids</taxon>
        <taxon>lamiids</taxon>
        <taxon>Lamiales</taxon>
        <taxon>Lamiaceae</taxon>
        <taxon>Nepetoideae</taxon>
        <taxon>Mentheae</taxon>
        <taxon>Salviinae</taxon>
        <taxon>Salvia</taxon>
        <taxon>Salvia subgen. Calosphace</taxon>
    </lineage>
</organism>
<comment type="similarity">
    <text evidence="1">Belongs to the cyclin family. Cyclin AB subfamily.</text>
</comment>
<reference evidence="9 10" key="1">
    <citation type="submission" date="2024-06" db="EMBL/GenBank/DDBJ databases">
        <title>A chromosome level genome sequence of Diviner's sage (Salvia divinorum).</title>
        <authorList>
            <person name="Ford S.A."/>
            <person name="Ro D.-K."/>
            <person name="Ness R.W."/>
            <person name="Phillips M.A."/>
        </authorList>
    </citation>
    <scope>NUCLEOTIDE SEQUENCE [LARGE SCALE GENOMIC DNA]</scope>
    <source>
        <strain evidence="9">SAF-2024a</strain>
        <tissue evidence="9">Leaf</tissue>
    </source>
</reference>
<dbReference type="PROSITE" id="PS00292">
    <property type="entry name" value="CYCLINS"/>
    <property type="match status" value="1"/>
</dbReference>
<dbReference type="CDD" id="cd20507">
    <property type="entry name" value="CYCLIN_CCNB1-like_rpt1"/>
    <property type="match status" value="1"/>
</dbReference>
<keyword evidence="4" id="KW-0131">Cell cycle</keyword>
<feature type="region of interest" description="Disordered" evidence="6">
    <location>
        <begin position="140"/>
        <end position="167"/>
    </location>
</feature>
<dbReference type="Pfam" id="PF02984">
    <property type="entry name" value="Cyclin_C"/>
    <property type="match status" value="1"/>
</dbReference>
<feature type="domain" description="Cyclin C-terminal" evidence="8">
    <location>
        <begin position="557"/>
        <end position="676"/>
    </location>
</feature>
<sequence length="680" mass="76923">MVAVKGRALRDRFAEESKMSKLGEAKKFEIYVEVDKVKNSDTLNNLTKRQSATCKSGVNANDSKSGVKKLEKGKSILKTMTSKVERKVLADIGNGNNTFSKTEQGKSSRPGKGKSGMVLNPQRKGKGDMVLLQERGAVDLGNMDRNSSGKLSAENITLESTQDTGQTSKKFVKENAKTTSGEPRTKVQSHNSITTTVIRRKSVRNHLLTRKSLPVQKQASRVETSGTTKGNSERRSNFRGKHGFPVNTSNRASIAPKPSNPSRRPWGSRVSDGFVSMAQRAETKVVTAGRSRTSIKPTAERTITALSTRRNSKSVQVARRNSKSVQTTTMKKSVQVTSQPADLSKRKEDKVSVSKKIPSVVPQVVPAPEEDMSNSTVQRRKSDRRNSFISSLMSRSKLLKECNKVTSQGALPDIYDDRNHLEVYDYVDDIYEYYWVMEAQNPSLKNYLESQKDIAPQMRGILINWLIEVHQRFELMEETLFLTITLLDRYMSIEYIKKNEMQLVGLTALLLASKYEDFWHPRVADLISISAESYTKDQMLKMEKTILKKLKFRLNQPTAYVFMLRFLKAAQSDTKFERFAFYLIELCLVEYEALNYKPSMLCASAIYVSRCTMQLTPRWTPLLAAHTRYQESQIRGCSEMILKFHRAAKTSVLRVTYEKYANLDRSKVAASIKPLDRLPS</sequence>
<feature type="domain" description="Cyclin-like" evidence="7">
    <location>
        <begin position="561"/>
        <end position="643"/>
    </location>
</feature>
<evidence type="ECO:0000256" key="6">
    <source>
        <dbReference type="SAM" id="MobiDB-lite"/>
    </source>
</evidence>
<dbReference type="AlphaFoldDB" id="A0ABD1HL49"/>
<dbReference type="Pfam" id="PF00134">
    <property type="entry name" value="Cyclin_N"/>
    <property type="match status" value="1"/>
</dbReference>
<dbReference type="EMBL" id="JBEAFC010000005">
    <property type="protein sequence ID" value="KAL1556028.1"/>
    <property type="molecule type" value="Genomic_DNA"/>
</dbReference>
<dbReference type="InterPro" id="IPR004367">
    <property type="entry name" value="Cyclin_C-dom"/>
</dbReference>
<keyword evidence="10" id="KW-1185">Reference proteome</keyword>